<sequence length="132" mass="15159">YSPPRPSIRRSLLTVVCSSCLSPSHPTSTFPSPYSAMASQRVTNPLSLPLRSHKIFIRCPLLLYLLEMSLQLQKIERVVDRSGSSLTDLLFLLSSHLFIFIRIRLILILSLLILLFFLHFSRLLIRLPVMIR</sequence>
<name>A0AAV5SFB1_9BILA</name>
<evidence type="ECO:0000256" key="1">
    <source>
        <dbReference type="SAM" id="Phobius"/>
    </source>
</evidence>
<feature type="transmembrane region" description="Helical" evidence="1">
    <location>
        <begin position="107"/>
        <end position="125"/>
    </location>
</feature>
<keyword evidence="3" id="KW-1185">Reference proteome</keyword>
<organism evidence="2 3">
    <name type="scientific">Pristionchus entomophagus</name>
    <dbReference type="NCBI Taxonomy" id="358040"/>
    <lineage>
        <taxon>Eukaryota</taxon>
        <taxon>Metazoa</taxon>
        <taxon>Ecdysozoa</taxon>
        <taxon>Nematoda</taxon>
        <taxon>Chromadorea</taxon>
        <taxon>Rhabditida</taxon>
        <taxon>Rhabditina</taxon>
        <taxon>Diplogasteromorpha</taxon>
        <taxon>Diplogasteroidea</taxon>
        <taxon>Neodiplogasteridae</taxon>
        <taxon>Pristionchus</taxon>
    </lineage>
</organism>
<evidence type="ECO:0000313" key="3">
    <source>
        <dbReference type="Proteomes" id="UP001432027"/>
    </source>
</evidence>
<keyword evidence="1" id="KW-0812">Transmembrane</keyword>
<keyword evidence="1" id="KW-0472">Membrane</keyword>
<dbReference type="Proteomes" id="UP001432027">
    <property type="component" value="Unassembled WGS sequence"/>
</dbReference>
<feature type="non-terminal residue" evidence="2">
    <location>
        <position position="1"/>
    </location>
</feature>
<proteinExistence type="predicted"/>
<dbReference type="AlphaFoldDB" id="A0AAV5SFB1"/>
<comment type="caution">
    <text evidence="2">The sequence shown here is derived from an EMBL/GenBank/DDBJ whole genome shotgun (WGS) entry which is preliminary data.</text>
</comment>
<keyword evidence="1" id="KW-1133">Transmembrane helix</keyword>
<gene>
    <name evidence="2" type="ORF">PENTCL1PPCAC_1523</name>
</gene>
<accession>A0AAV5SFB1</accession>
<evidence type="ECO:0000313" key="2">
    <source>
        <dbReference type="EMBL" id="GMS79348.1"/>
    </source>
</evidence>
<reference evidence="2" key="1">
    <citation type="submission" date="2023-10" db="EMBL/GenBank/DDBJ databases">
        <title>Genome assembly of Pristionchus species.</title>
        <authorList>
            <person name="Yoshida K."/>
            <person name="Sommer R.J."/>
        </authorList>
    </citation>
    <scope>NUCLEOTIDE SEQUENCE</scope>
    <source>
        <strain evidence="2">RS0144</strain>
    </source>
</reference>
<protein>
    <submittedName>
        <fullName evidence="2">Uncharacterized protein</fullName>
    </submittedName>
</protein>
<dbReference type="EMBL" id="BTSX01000001">
    <property type="protein sequence ID" value="GMS79348.1"/>
    <property type="molecule type" value="Genomic_DNA"/>
</dbReference>